<feature type="domain" description="Methyltransferase putative zinc binding" evidence="1">
    <location>
        <begin position="14"/>
        <end position="75"/>
    </location>
</feature>
<dbReference type="InterPro" id="IPR013630">
    <property type="entry name" value="Methyltransf_Zn-bd_dom_put"/>
</dbReference>
<dbReference type="CDD" id="cd02440">
    <property type="entry name" value="AdoMet_MTases"/>
    <property type="match status" value="1"/>
</dbReference>
<dbReference type="PANTHER" id="PTHR43861:SF5">
    <property type="entry name" value="BLL5978 PROTEIN"/>
    <property type="match status" value="1"/>
</dbReference>
<evidence type="ECO:0008006" key="5">
    <source>
        <dbReference type="Google" id="ProtNLM"/>
    </source>
</evidence>
<comment type="caution">
    <text evidence="3">The sequence shown here is derived from an EMBL/GenBank/DDBJ whole genome shotgun (WGS) entry which is preliminary data.</text>
</comment>
<sequence length="413" mass="46264">MLANSKGYTRKNTCRICLSKRLTPILSLGTMAPANSFLTRGQTKKPERKFPLAIQFCPNCSLLSLAHVVNPNLLFANYYYLTSASAPLVEHFKDEAKLIASRYIKSKHDLVIEFGSNDGGLLLALKNKCRVLGVDPAKNVATIAKKNGVETKVAFFTEKTAKDIWMHYGKAKVVLANNVFAHIDDIHDVMRGVTKLLEPKGVFISESHWVGNLIGDGGFDQIYHEHLCYYSLHALSALAKQFGLVVTDAELVPIHGQSLRVFMSKTGTPNTRVKKILTREKKLGLHKIKTYRQFAKNTRQNKKVVQKLLSKLRKADKHIVGYGAPAKSNTLLNYFGIGPKILSYITDTTPNKQEHFTPGSHIPVVHPDTLKKNPPDYILLLSWNYANFILKKEKPLRKAGVKFIIPVPKVRVV</sequence>
<dbReference type="Pfam" id="PF08421">
    <property type="entry name" value="Methyltransf_13"/>
    <property type="match status" value="1"/>
</dbReference>
<dbReference type="Gene3D" id="3.40.50.720">
    <property type="entry name" value="NAD(P)-binding Rossmann-like Domain"/>
    <property type="match status" value="1"/>
</dbReference>
<dbReference type="InterPro" id="IPR013691">
    <property type="entry name" value="MeTrfase_14"/>
</dbReference>
<proteinExistence type="predicted"/>
<evidence type="ECO:0000259" key="2">
    <source>
        <dbReference type="Pfam" id="PF08484"/>
    </source>
</evidence>
<dbReference type="InterPro" id="IPR029063">
    <property type="entry name" value="SAM-dependent_MTases_sf"/>
</dbReference>
<feature type="domain" description="C-methyltransferase" evidence="2">
    <location>
        <begin position="253"/>
        <end position="408"/>
    </location>
</feature>
<name>A0A1G2MRF4_9BACT</name>
<dbReference type="STRING" id="1802312.A3C06_02745"/>
<dbReference type="EMBL" id="MHRQ01000020">
    <property type="protein sequence ID" value="OHA26470.1"/>
    <property type="molecule type" value="Genomic_DNA"/>
</dbReference>
<dbReference type="AlphaFoldDB" id="A0A1G2MRF4"/>
<accession>A0A1G2MRF4</accession>
<dbReference type="Gene3D" id="3.40.50.150">
    <property type="entry name" value="Vaccinia Virus protein VP39"/>
    <property type="match status" value="1"/>
</dbReference>
<reference evidence="3 4" key="1">
    <citation type="journal article" date="2016" name="Nat. Commun.">
        <title>Thousands of microbial genomes shed light on interconnected biogeochemical processes in an aquifer system.</title>
        <authorList>
            <person name="Anantharaman K."/>
            <person name="Brown C.T."/>
            <person name="Hug L.A."/>
            <person name="Sharon I."/>
            <person name="Castelle C.J."/>
            <person name="Probst A.J."/>
            <person name="Thomas B.C."/>
            <person name="Singh A."/>
            <person name="Wilkins M.J."/>
            <person name="Karaoz U."/>
            <person name="Brodie E.L."/>
            <person name="Williams K.H."/>
            <person name="Hubbard S.S."/>
            <person name="Banfield J.F."/>
        </authorList>
    </citation>
    <scope>NUCLEOTIDE SEQUENCE [LARGE SCALE GENOMIC DNA]</scope>
</reference>
<dbReference type="Pfam" id="PF13489">
    <property type="entry name" value="Methyltransf_23"/>
    <property type="match status" value="1"/>
</dbReference>
<dbReference type="Pfam" id="PF08484">
    <property type="entry name" value="Methyltransf_14"/>
    <property type="match status" value="1"/>
</dbReference>
<protein>
    <recommendedName>
        <fullName evidence="5">SAM-dependent methyltransferase</fullName>
    </recommendedName>
</protein>
<dbReference type="PANTHER" id="PTHR43861">
    <property type="entry name" value="TRANS-ACONITATE 2-METHYLTRANSFERASE-RELATED"/>
    <property type="match status" value="1"/>
</dbReference>
<evidence type="ECO:0000259" key="1">
    <source>
        <dbReference type="Pfam" id="PF08421"/>
    </source>
</evidence>
<evidence type="ECO:0000313" key="4">
    <source>
        <dbReference type="Proteomes" id="UP000177565"/>
    </source>
</evidence>
<dbReference type="Proteomes" id="UP000177565">
    <property type="component" value="Unassembled WGS sequence"/>
</dbReference>
<gene>
    <name evidence="3" type="ORF">A3C06_02745</name>
</gene>
<dbReference type="Gene3D" id="6.20.50.110">
    <property type="entry name" value="Methyltransferase, zinc-binding domain"/>
    <property type="match status" value="1"/>
</dbReference>
<dbReference type="InterPro" id="IPR038576">
    <property type="entry name" value="Methyltransf_Zn-bd_dom_put_sf"/>
</dbReference>
<dbReference type="Gene3D" id="6.10.250.3100">
    <property type="match status" value="1"/>
</dbReference>
<dbReference type="SUPFAM" id="SSF53335">
    <property type="entry name" value="S-adenosyl-L-methionine-dependent methyltransferases"/>
    <property type="match status" value="1"/>
</dbReference>
<evidence type="ECO:0000313" key="3">
    <source>
        <dbReference type="EMBL" id="OHA26470.1"/>
    </source>
</evidence>
<organism evidence="3 4">
    <name type="scientific">Candidatus Taylorbacteria bacterium RIFCSPHIGHO2_02_FULL_46_13</name>
    <dbReference type="NCBI Taxonomy" id="1802312"/>
    <lineage>
        <taxon>Bacteria</taxon>
        <taxon>Candidatus Tayloriibacteriota</taxon>
    </lineage>
</organism>